<evidence type="ECO:0000256" key="1">
    <source>
        <dbReference type="ARBA" id="ARBA00023015"/>
    </source>
</evidence>
<dbReference type="EMBL" id="QSLJ01000001">
    <property type="protein sequence ID" value="RHF38208.1"/>
    <property type="molecule type" value="Genomic_DNA"/>
</dbReference>
<accession>A0A414NET0</accession>
<dbReference type="GO" id="GO:0045892">
    <property type="term" value="P:negative regulation of DNA-templated transcription"/>
    <property type="evidence" value="ECO:0007669"/>
    <property type="project" value="TreeGrafter"/>
</dbReference>
<name>A0A414NET0_9ACTN</name>
<keyword evidence="6" id="KW-1185">Reference proteome</keyword>
<dbReference type="SMART" id="SM00345">
    <property type="entry name" value="HTH_GNTR"/>
    <property type="match status" value="1"/>
</dbReference>
<dbReference type="InParanoid" id="A0A414NET0"/>
<reference evidence="5 6" key="1">
    <citation type="submission" date="2018-08" db="EMBL/GenBank/DDBJ databases">
        <title>A genome reference for cultivated species of the human gut microbiota.</title>
        <authorList>
            <person name="Zou Y."/>
            <person name="Xue W."/>
            <person name="Luo G."/>
        </authorList>
    </citation>
    <scope>NUCLEOTIDE SEQUENCE [LARGE SCALE GENOMIC DNA]</scope>
    <source>
        <strain evidence="5 6">AM25-33</strain>
    </source>
</reference>
<sequence>MNGTSMKLTHQIARKVQNRIASGEYPCGSRIPSERILADEFGVNRATVHAAIELLVSSGGLKRVQGKGTFVMNTDVDDASIHFKGMSELLQRAGYEPSSNILRTQIRPSGYRLSRIFGIDENAEVFQITRLRSGNSRPISVENTFTLPSLINDIEQVDFQVYSLYDAFRMNHVSITRIDQKLSSSRARQSIARALDTEDGSAIMLIQITAHNQNDRVVEFTDVTVLPDFCRYYTDAIINNGVYSINFQGV</sequence>
<dbReference type="GO" id="GO:0003677">
    <property type="term" value="F:DNA binding"/>
    <property type="evidence" value="ECO:0007669"/>
    <property type="project" value="UniProtKB-KW"/>
</dbReference>
<dbReference type="InterPro" id="IPR000524">
    <property type="entry name" value="Tscrpt_reg_HTH_GntR"/>
</dbReference>
<dbReference type="InterPro" id="IPR036390">
    <property type="entry name" value="WH_DNA-bd_sf"/>
</dbReference>
<evidence type="ECO:0000256" key="3">
    <source>
        <dbReference type="ARBA" id="ARBA00023163"/>
    </source>
</evidence>
<dbReference type="Pfam" id="PF00392">
    <property type="entry name" value="GntR"/>
    <property type="match status" value="1"/>
</dbReference>
<dbReference type="InterPro" id="IPR050679">
    <property type="entry name" value="Bact_HTH_transcr_reg"/>
</dbReference>
<dbReference type="SUPFAM" id="SSF46785">
    <property type="entry name" value="Winged helix' DNA-binding domain"/>
    <property type="match status" value="1"/>
</dbReference>
<dbReference type="Gene3D" id="3.40.1410.10">
    <property type="entry name" value="Chorismate lyase-like"/>
    <property type="match status" value="1"/>
</dbReference>
<dbReference type="SUPFAM" id="SSF64288">
    <property type="entry name" value="Chorismate lyase-like"/>
    <property type="match status" value="1"/>
</dbReference>
<dbReference type="InterPro" id="IPR011663">
    <property type="entry name" value="UTRA"/>
</dbReference>
<dbReference type="InterPro" id="IPR036388">
    <property type="entry name" value="WH-like_DNA-bd_sf"/>
</dbReference>
<keyword evidence="2" id="KW-0238">DNA-binding</keyword>
<organism evidence="5 6">
    <name type="scientific">Collinsella intestinalis</name>
    <dbReference type="NCBI Taxonomy" id="147207"/>
    <lineage>
        <taxon>Bacteria</taxon>
        <taxon>Bacillati</taxon>
        <taxon>Actinomycetota</taxon>
        <taxon>Coriobacteriia</taxon>
        <taxon>Coriobacteriales</taxon>
        <taxon>Coriobacteriaceae</taxon>
        <taxon>Collinsella</taxon>
    </lineage>
</organism>
<dbReference type="CDD" id="cd07377">
    <property type="entry name" value="WHTH_GntR"/>
    <property type="match status" value="1"/>
</dbReference>
<dbReference type="PRINTS" id="PR00035">
    <property type="entry name" value="HTHGNTR"/>
</dbReference>
<dbReference type="Gene3D" id="1.10.10.10">
    <property type="entry name" value="Winged helix-like DNA-binding domain superfamily/Winged helix DNA-binding domain"/>
    <property type="match status" value="1"/>
</dbReference>
<dbReference type="PROSITE" id="PS50949">
    <property type="entry name" value="HTH_GNTR"/>
    <property type="match status" value="1"/>
</dbReference>
<evidence type="ECO:0000259" key="4">
    <source>
        <dbReference type="PROSITE" id="PS50949"/>
    </source>
</evidence>
<dbReference type="PANTHER" id="PTHR44846">
    <property type="entry name" value="MANNOSYL-D-GLYCERATE TRANSPORT/METABOLISM SYSTEM REPRESSOR MNGR-RELATED"/>
    <property type="match status" value="1"/>
</dbReference>
<gene>
    <name evidence="5" type="ORF">DW682_00315</name>
</gene>
<keyword evidence="3" id="KW-0804">Transcription</keyword>
<keyword evidence="1" id="KW-0805">Transcription regulation</keyword>
<protein>
    <submittedName>
        <fullName evidence="5">GntR family transcriptional regulator</fullName>
    </submittedName>
</protein>
<dbReference type="SMART" id="SM00866">
    <property type="entry name" value="UTRA"/>
    <property type="match status" value="1"/>
</dbReference>
<dbReference type="Proteomes" id="UP000283983">
    <property type="component" value="Unassembled WGS sequence"/>
</dbReference>
<feature type="domain" description="HTH gntR-type" evidence="4">
    <location>
        <begin position="6"/>
        <end position="74"/>
    </location>
</feature>
<dbReference type="PANTHER" id="PTHR44846:SF1">
    <property type="entry name" value="MANNOSYL-D-GLYCERATE TRANSPORT_METABOLISM SYSTEM REPRESSOR MNGR-RELATED"/>
    <property type="match status" value="1"/>
</dbReference>
<dbReference type="AlphaFoldDB" id="A0A414NET0"/>
<evidence type="ECO:0000313" key="5">
    <source>
        <dbReference type="EMBL" id="RHF38208.1"/>
    </source>
</evidence>
<dbReference type="InterPro" id="IPR028978">
    <property type="entry name" value="Chorismate_lyase_/UTRA_dom_sf"/>
</dbReference>
<dbReference type="GO" id="GO:0003700">
    <property type="term" value="F:DNA-binding transcription factor activity"/>
    <property type="evidence" value="ECO:0007669"/>
    <property type="project" value="InterPro"/>
</dbReference>
<evidence type="ECO:0000313" key="6">
    <source>
        <dbReference type="Proteomes" id="UP000283983"/>
    </source>
</evidence>
<proteinExistence type="predicted"/>
<evidence type="ECO:0000256" key="2">
    <source>
        <dbReference type="ARBA" id="ARBA00023125"/>
    </source>
</evidence>
<dbReference type="Pfam" id="PF07702">
    <property type="entry name" value="UTRA"/>
    <property type="match status" value="1"/>
</dbReference>
<comment type="caution">
    <text evidence="5">The sequence shown here is derived from an EMBL/GenBank/DDBJ whole genome shotgun (WGS) entry which is preliminary data.</text>
</comment>